<organism evidence="1 2">
    <name type="scientific">Methanobrevibacter thaueri</name>
    <dbReference type="NCBI Taxonomy" id="190975"/>
    <lineage>
        <taxon>Archaea</taxon>
        <taxon>Methanobacteriati</taxon>
        <taxon>Methanobacteriota</taxon>
        <taxon>Methanomada group</taxon>
        <taxon>Methanobacteria</taxon>
        <taxon>Methanobacteriales</taxon>
        <taxon>Methanobacteriaceae</taxon>
        <taxon>Methanobrevibacter</taxon>
    </lineage>
</organism>
<dbReference type="RefSeq" id="WP_303739429.1">
    <property type="nucleotide sequence ID" value="NZ_SUTK01000048.1"/>
</dbReference>
<sequence length="160" mass="18039">MDFDERRIDLVKTSIKNVNSGQKIISKSLDNKVHVHWPKEDEYLGNESILDHLTCDDANWAYEYLGEAVVERQVPGDGQKAHGGDIETEEVKVVKLRVTTGKDENPLIDLALNHPEPHVRIAAVKKIASPSVLTSIIVKDDEDKEVKKACLNRLDELYVE</sequence>
<proteinExistence type="predicted"/>
<comment type="caution">
    <text evidence="1">The sequence shown here is derived from an EMBL/GenBank/DDBJ whole genome shotgun (WGS) entry which is preliminary data.</text>
</comment>
<accession>A0A8T3V7R7</accession>
<dbReference type="EMBL" id="SUTK01000048">
    <property type="protein sequence ID" value="MBE6502341.1"/>
    <property type="molecule type" value="Genomic_DNA"/>
</dbReference>
<name>A0A8T3V7R7_9EURY</name>
<evidence type="ECO:0000313" key="2">
    <source>
        <dbReference type="Proteomes" id="UP000783037"/>
    </source>
</evidence>
<dbReference type="AlphaFoldDB" id="A0A8T3V7R7"/>
<dbReference type="Proteomes" id="UP000783037">
    <property type="component" value="Unassembled WGS sequence"/>
</dbReference>
<protein>
    <submittedName>
        <fullName evidence="1">Uncharacterized protein</fullName>
    </submittedName>
</protein>
<reference evidence="1" key="1">
    <citation type="submission" date="2019-04" db="EMBL/GenBank/DDBJ databases">
        <title>Evolution of Biomass-Degrading Anaerobic Consortia Revealed by Metagenomics.</title>
        <authorList>
            <person name="Peng X."/>
        </authorList>
    </citation>
    <scope>NUCLEOTIDE SEQUENCE</scope>
    <source>
        <strain evidence="1">SIG18</strain>
    </source>
</reference>
<evidence type="ECO:0000313" key="1">
    <source>
        <dbReference type="EMBL" id="MBE6502341.1"/>
    </source>
</evidence>
<gene>
    <name evidence="1" type="ORF">E7Z79_07870</name>
</gene>